<evidence type="ECO:0000256" key="3">
    <source>
        <dbReference type="ARBA" id="ARBA00022679"/>
    </source>
</evidence>
<gene>
    <name evidence="8" type="ORF">Van01_48190</name>
</gene>
<dbReference type="EC" id="2.7.11.1" evidence="1"/>
<dbReference type="SMART" id="SM00220">
    <property type="entry name" value="S_TKc"/>
    <property type="match status" value="1"/>
</dbReference>
<dbReference type="SUPFAM" id="SSF56112">
    <property type="entry name" value="Protein kinase-like (PK-like)"/>
    <property type="match status" value="1"/>
</dbReference>
<dbReference type="Proteomes" id="UP000647017">
    <property type="component" value="Unassembled WGS sequence"/>
</dbReference>
<protein>
    <recommendedName>
        <fullName evidence="1">non-specific serine/threonine protein kinase</fullName>
        <ecNumber evidence="1">2.7.11.1</ecNumber>
    </recommendedName>
</protein>
<evidence type="ECO:0000256" key="1">
    <source>
        <dbReference type="ARBA" id="ARBA00012513"/>
    </source>
</evidence>
<keyword evidence="4" id="KW-0547">Nucleotide-binding</keyword>
<dbReference type="PANTHER" id="PTHR43289">
    <property type="entry name" value="MITOGEN-ACTIVATED PROTEIN KINASE KINASE KINASE 20-RELATED"/>
    <property type="match status" value="1"/>
</dbReference>
<evidence type="ECO:0000256" key="2">
    <source>
        <dbReference type="ARBA" id="ARBA00022527"/>
    </source>
</evidence>
<sequence>MTRAASGEPPIHFFAHQARAGATGAREDFEQMIALLVEAVRGDARLVFANGGDWGIDALVGDLNGQITIWQAKYFPHGVTRNHRRQIEDSFASAVRNARQHGYQIQEWVLCVPSSFDPQMAQWWDSWGPTRTRLTGVRLFLWDETALRSQLMQPAARYVRRAYYHPYQDSGDTDEPERSQPVMIRTERPRQYRDHAQDSWRGGDERRIGTHSYLLHGDAVEQISNDHSWSWREATADRVQHDPLRVRIRQLRLIRDTPVAQRRREEMRAQGRLLRKLNGAAGLPSFDNLTEDAASTTLVTVLPSGPTWRQAFGPTGAPLARFAAAGVLGAAADVCAALTVLHGEGASHRALGPDSIVLCGRTRRATLVDGGLAALTPQPGEGVPGYRAPEQHRGNGSAAPVDVYQLAALVYHTMTGHPPSPHATPPIRTTLPELPDHIDDLLLRCLDPDPSRRSTETRALAGAFREGRRLLSQGGTP</sequence>
<evidence type="ECO:0000256" key="6">
    <source>
        <dbReference type="ARBA" id="ARBA00022840"/>
    </source>
</evidence>
<evidence type="ECO:0000256" key="5">
    <source>
        <dbReference type="ARBA" id="ARBA00022777"/>
    </source>
</evidence>
<proteinExistence type="predicted"/>
<dbReference type="EMBL" id="BOOZ01000035">
    <property type="protein sequence ID" value="GIJ11605.1"/>
    <property type="molecule type" value="Genomic_DNA"/>
</dbReference>
<keyword evidence="2" id="KW-0723">Serine/threonine-protein kinase</keyword>
<keyword evidence="9" id="KW-1185">Reference proteome</keyword>
<dbReference type="Pfam" id="PF00069">
    <property type="entry name" value="Pkinase"/>
    <property type="match status" value="1"/>
</dbReference>
<dbReference type="PANTHER" id="PTHR43289:SF6">
    <property type="entry name" value="SERINE_THREONINE-PROTEIN KINASE NEKL-3"/>
    <property type="match status" value="1"/>
</dbReference>
<keyword evidence="3" id="KW-0808">Transferase</keyword>
<evidence type="ECO:0000256" key="4">
    <source>
        <dbReference type="ARBA" id="ARBA00022741"/>
    </source>
</evidence>
<evidence type="ECO:0000259" key="7">
    <source>
        <dbReference type="PROSITE" id="PS50011"/>
    </source>
</evidence>
<comment type="caution">
    <text evidence="8">The sequence shown here is derived from an EMBL/GenBank/DDBJ whole genome shotgun (WGS) entry which is preliminary data.</text>
</comment>
<name>A0ABQ4I111_9ACTN</name>
<dbReference type="InterPro" id="IPR000719">
    <property type="entry name" value="Prot_kinase_dom"/>
</dbReference>
<dbReference type="PROSITE" id="PS50011">
    <property type="entry name" value="PROTEIN_KINASE_DOM"/>
    <property type="match status" value="1"/>
</dbReference>
<dbReference type="InterPro" id="IPR011009">
    <property type="entry name" value="Kinase-like_dom_sf"/>
</dbReference>
<evidence type="ECO:0000313" key="9">
    <source>
        <dbReference type="Proteomes" id="UP000647017"/>
    </source>
</evidence>
<dbReference type="Gene3D" id="1.10.510.10">
    <property type="entry name" value="Transferase(Phosphotransferase) domain 1"/>
    <property type="match status" value="1"/>
</dbReference>
<keyword evidence="6" id="KW-0067">ATP-binding</keyword>
<feature type="domain" description="Protein kinase" evidence="7">
    <location>
        <begin position="200"/>
        <end position="465"/>
    </location>
</feature>
<keyword evidence="5" id="KW-0418">Kinase</keyword>
<reference evidence="8 9" key="1">
    <citation type="submission" date="2021-01" db="EMBL/GenBank/DDBJ databases">
        <title>Whole genome shotgun sequence of Verrucosispora andamanensis NBRC 109075.</title>
        <authorList>
            <person name="Komaki H."/>
            <person name="Tamura T."/>
        </authorList>
    </citation>
    <scope>NUCLEOTIDE SEQUENCE [LARGE SCALE GENOMIC DNA]</scope>
    <source>
        <strain evidence="8 9">NBRC 109075</strain>
    </source>
</reference>
<accession>A0ABQ4I111</accession>
<organism evidence="8 9">
    <name type="scientific">Micromonospora andamanensis</name>
    <dbReference type="NCBI Taxonomy" id="1287068"/>
    <lineage>
        <taxon>Bacteria</taxon>
        <taxon>Bacillati</taxon>
        <taxon>Actinomycetota</taxon>
        <taxon>Actinomycetes</taxon>
        <taxon>Micromonosporales</taxon>
        <taxon>Micromonosporaceae</taxon>
        <taxon>Micromonospora</taxon>
    </lineage>
</organism>
<evidence type="ECO:0000313" key="8">
    <source>
        <dbReference type="EMBL" id="GIJ11605.1"/>
    </source>
</evidence>